<dbReference type="STRING" id="400055.SAMN04490243_0401"/>
<dbReference type="OrthoDB" id="1436952at2"/>
<dbReference type="EMBL" id="FOYQ01000001">
    <property type="protein sequence ID" value="SFR31980.1"/>
    <property type="molecule type" value="Genomic_DNA"/>
</dbReference>
<dbReference type="SUPFAM" id="SSF49464">
    <property type="entry name" value="Carboxypeptidase regulatory domain-like"/>
    <property type="match status" value="1"/>
</dbReference>
<name>A0A1I6FPV9_9FLAO</name>
<protein>
    <submittedName>
        <fullName evidence="2">CarboxypepD_reg-like domain-containing protein</fullName>
    </submittedName>
</protein>
<keyword evidence="1" id="KW-0732">Signal</keyword>
<reference evidence="2 3" key="1">
    <citation type="submission" date="2016-10" db="EMBL/GenBank/DDBJ databases">
        <authorList>
            <person name="de Groot N.N."/>
        </authorList>
    </citation>
    <scope>NUCLEOTIDE SEQUENCE [LARGE SCALE GENOMIC DNA]</scope>
    <source>
        <strain evidence="2 3">DSM 21019</strain>
    </source>
</reference>
<proteinExistence type="predicted"/>
<dbReference type="RefSeq" id="WP_092980249.1">
    <property type="nucleotide sequence ID" value="NZ_FOYQ01000001.1"/>
</dbReference>
<feature type="chain" id="PRO_5011665201" evidence="1">
    <location>
        <begin position="19"/>
        <end position="247"/>
    </location>
</feature>
<dbReference type="Pfam" id="PF13715">
    <property type="entry name" value="CarbopepD_reg_2"/>
    <property type="match status" value="1"/>
</dbReference>
<dbReference type="Proteomes" id="UP000199534">
    <property type="component" value="Unassembled WGS sequence"/>
</dbReference>
<evidence type="ECO:0000313" key="2">
    <source>
        <dbReference type="EMBL" id="SFR31980.1"/>
    </source>
</evidence>
<accession>A0A1I6FPV9</accession>
<evidence type="ECO:0000256" key="1">
    <source>
        <dbReference type="SAM" id="SignalP"/>
    </source>
</evidence>
<evidence type="ECO:0000313" key="3">
    <source>
        <dbReference type="Proteomes" id="UP000199534"/>
    </source>
</evidence>
<sequence>MRKLLLLTAFLAATSAFAQEDDREILRGTVLYRNTAVPNENVINTTAGTATITDEQGRFAIAAKLDDELVFMALNYELQVVTIDEETLRRNRLVVEVNEKVTELDEVTVSPEEQEEFLRLQNERFKGFDYEVDETSEVQNIALDPTVTGMQNGLNFVNIFKLLAGTLNKKKETEGTELKMSDVLRQIYDDTFFIRDLKLPPDGIEDFLYFCDAQMPSRSLLRKENEFELIEFLVTQSDAYRKSLQED</sequence>
<organism evidence="2 3">
    <name type="scientific">Robiginitalea myxolifaciens</name>
    <dbReference type="NCBI Taxonomy" id="400055"/>
    <lineage>
        <taxon>Bacteria</taxon>
        <taxon>Pseudomonadati</taxon>
        <taxon>Bacteroidota</taxon>
        <taxon>Flavobacteriia</taxon>
        <taxon>Flavobacteriales</taxon>
        <taxon>Flavobacteriaceae</taxon>
        <taxon>Robiginitalea</taxon>
    </lineage>
</organism>
<dbReference type="AlphaFoldDB" id="A0A1I6FPV9"/>
<dbReference type="InterPro" id="IPR008969">
    <property type="entry name" value="CarboxyPept-like_regulatory"/>
</dbReference>
<keyword evidence="3" id="KW-1185">Reference proteome</keyword>
<gene>
    <name evidence="2" type="ORF">SAMN04490243_0401</name>
</gene>
<feature type="signal peptide" evidence="1">
    <location>
        <begin position="1"/>
        <end position="18"/>
    </location>
</feature>